<gene>
    <name evidence="3" type="primary">Aste57867_11173</name>
    <name evidence="2" type="ORF">As57867_011131</name>
    <name evidence="3" type="ORF">ASTE57867_11173</name>
</gene>
<dbReference type="InterPro" id="IPR052920">
    <property type="entry name" value="DNA-binding_regulatory"/>
</dbReference>
<dbReference type="SUPFAM" id="SSF53474">
    <property type="entry name" value="alpha/beta-Hydrolases"/>
    <property type="match status" value="1"/>
</dbReference>
<dbReference type="SUPFAM" id="SSF50156">
    <property type="entry name" value="PDZ domain-like"/>
    <property type="match status" value="1"/>
</dbReference>
<feature type="region of interest" description="Disordered" evidence="1">
    <location>
        <begin position="591"/>
        <end position="617"/>
    </location>
</feature>
<protein>
    <submittedName>
        <fullName evidence="3">Aste57867_11173 protein</fullName>
    </submittedName>
</protein>
<sequence>MGAGASFDVFTPGELEAEMQEADASSPTSSWELFKAGYDSIVHTIIRPPRHEYTAAALGPIDLNMGSGQIHRTDFVVLNGRNQALQCSVWDTVAGCTSCVLYLHSISGSRVEALSLLGPLMQIGHAVAAVDFSGSGLSDGKYISMGLTEHQDVMAALKALHKYRGGQFNVVHLWGRCMGANAALLLLNNGPLLKSTLTVLVVESDKIVCSAKVRNVVLMRDQVRDAPLDSVEFVVDSLCGHESMVVSIARHPHNNVRAGDVLVQVNGQSVVGKPSAEVLGLLADAAAGGTVQLTLSGLRQATPSNKSNDDAAALFLGWLVLDSTFSDLETVLHDMVRAAQTDGWQIPSFLVSAGIALLRSSISHTAGFDLKDVAPCRGLANCVAPVVFLHGTQDFFVPSQHSQTNLKAYGGRHKAFVAFKGTHDSIRARDLVESVLVKATHMAGKHRAKDEAALRRQLFPSDEGTYPTWSTTVGSTWKVDSEGDVPQDSRIAPYSAYVTGHRDKAEGEAATHVEYTISVYCPPTLFVQMAPEAPNEFGEKDKDEAVREGSEAINMMDEPEVKSLWKTFVSAAGKSPAKVRRASSWITKRWGSRRDTARGGPPDDSVPTTLHGEAAGGGIESTFQVDRRFHDIKLLLTKLSALPGGLPTDLQAIRSKLVYSTKIGLARVEERKHLLNATLQIVCAAPALWGHHIVHQFLCLEPTRSNQ</sequence>
<dbReference type="Gene3D" id="3.40.50.1820">
    <property type="entry name" value="alpha/beta hydrolase"/>
    <property type="match status" value="2"/>
</dbReference>
<dbReference type="SUPFAM" id="SSF64268">
    <property type="entry name" value="PX domain"/>
    <property type="match status" value="1"/>
</dbReference>
<dbReference type="Gene3D" id="3.30.1520.10">
    <property type="entry name" value="Phox-like domain"/>
    <property type="match status" value="1"/>
</dbReference>
<dbReference type="InterPro" id="IPR029058">
    <property type="entry name" value="AB_hydrolase_fold"/>
</dbReference>
<proteinExistence type="predicted"/>
<evidence type="ECO:0000313" key="2">
    <source>
        <dbReference type="EMBL" id="KAF0698188.1"/>
    </source>
</evidence>
<reference evidence="3 4" key="1">
    <citation type="submission" date="2019-03" db="EMBL/GenBank/DDBJ databases">
        <authorList>
            <person name="Gaulin E."/>
            <person name="Dumas B."/>
        </authorList>
    </citation>
    <scope>NUCLEOTIDE SEQUENCE [LARGE SCALE GENOMIC DNA]</scope>
    <source>
        <strain evidence="3">CBS 568.67</strain>
    </source>
</reference>
<evidence type="ECO:0000313" key="3">
    <source>
        <dbReference type="EMBL" id="VFT88040.1"/>
    </source>
</evidence>
<dbReference type="PANTHER" id="PTHR43358:SF4">
    <property type="entry name" value="ALPHA_BETA HYDROLASE FOLD-1 DOMAIN-CONTAINING PROTEIN"/>
    <property type="match status" value="1"/>
</dbReference>
<dbReference type="AlphaFoldDB" id="A0A485KU42"/>
<name>A0A485KU42_9STRA</name>
<dbReference type="GO" id="GO:0035091">
    <property type="term" value="F:phosphatidylinositol binding"/>
    <property type="evidence" value="ECO:0007669"/>
    <property type="project" value="InterPro"/>
</dbReference>
<organism evidence="3 4">
    <name type="scientific">Aphanomyces stellatus</name>
    <dbReference type="NCBI Taxonomy" id="120398"/>
    <lineage>
        <taxon>Eukaryota</taxon>
        <taxon>Sar</taxon>
        <taxon>Stramenopiles</taxon>
        <taxon>Oomycota</taxon>
        <taxon>Saprolegniomycetes</taxon>
        <taxon>Saprolegniales</taxon>
        <taxon>Verrucalvaceae</taxon>
        <taxon>Aphanomyces</taxon>
    </lineage>
</organism>
<dbReference type="InterPro" id="IPR036871">
    <property type="entry name" value="PX_dom_sf"/>
</dbReference>
<dbReference type="Gene3D" id="2.30.42.10">
    <property type="match status" value="1"/>
</dbReference>
<evidence type="ECO:0000256" key="1">
    <source>
        <dbReference type="SAM" id="MobiDB-lite"/>
    </source>
</evidence>
<evidence type="ECO:0000313" key="4">
    <source>
        <dbReference type="Proteomes" id="UP000332933"/>
    </source>
</evidence>
<dbReference type="OrthoDB" id="76579at2759"/>
<dbReference type="EMBL" id="CAADRA010005278">
    <property type="protein sequence ID" value="VFT88040.1"/>
    <property type="molecule type" value="Genomic_DNA"/>
</dbReference>
<dbReference type="InterPro" id="IPR036034">
    <property type="entry name" value="PDZ_sf"/>
</dbReference>
<dbReference type="PANTHER" id="PTHR43358">
    <property type="entry name" value="ALPHA/BETA-HYDROLASE"/>
    <property type="match status" value="1"/>
</dbReference>
<dbReference type="Proteomes" id="UP000332933">
    <property type="component" value="Unassembled WGS sequence"/>
</dbReference>
<dbReference type="EMBL" id="VJMH01005257">
    <property type="protein sequence ID" value="KAF0698188.1"/>
    <property type="molecule type" value="Genomic_DNA"/>
</dbReference>
<reference evidence="2" key="2">
    <citation type="submission" date="2019-06" db="EMBL/GenBank/DDBJ databases">
        <title>Genomics analysis of Aphanomyces spp. identifies a new class of oomycete effector associated with host adaptation.</title>
        <authorList>
            <person name="Gaulin E."/>
        </authorList>
    </citation>
    <scope>NUCLEOTIDE SEQUENCE</scope>
    <source>
        <strain evidence="2">CBS 578.67</strain>
    </source>
</reference>
<accession>A0A485KU42</accession>
<keyword evidence="4" id="KW-1185">Reference proteome</keyword>